<reference evidence="1" key="1">
    <citation type="submission" date="2023-08" db="EMBL/GenBank/DDBJ databases">
        <title>A de novo genome assembly of Solanum verrucosum Schlechtendal, a Mexican diploid species geographically isolated from the other diploid A-genome species in potato relatives.</title>
        <authorList>
            <person name="Hosaka K."/>
        </authorList>
    </citation>
    <scope>NUCLEOTIDE SEQUENCE</scope>
    <source>
        <tissue evidence="1">Young leaves</tissue>
    </source>
</reference>
<dbReference type="EMBL" id="CP133623">
    <property type="protein sequence ID" value="WMV57976.1"/>
    <property type="molecule type" value="Genomic_DNA"/>
</dbReference>
<sequence length="120" mass="13262">MLLQSKGTVHQQRVEVFSQGGDGVLRYQGRICVSKVRELRKQILTEAHDTRYSIHPAGRGGTQSLPQAVESHMVRQVASEIDPVPPPTTVKNQGGMYGPWNLTRFLKWTVEGTCQASGFG</sequence>
<accession>A0AAF1A024</accession>
<keyword evidence="2" id="KW-1185">Reference proteome</keyword>
<evidence type="ECO:0000313" key="1">
    <source>
        <dbReference type="EMBL" id="WMV57976.1"/>
    </source>
</evidence>
<name>A0AAF1A024_SOLVR</name>
<organism evidence="1 2">
    <name type="scientific">Solanum verrucosum</name>
    <dbReference type="NCBI Taxonomy" id="315347"/>
    <lineage>
        <taxon>Eukaryota</taxon>
        <taxon>Viridiplantae</taxon>
        <taxon>Streptophyta</taxon>
        <taxon>Embryophyta</taxon>
        <taxon>Tracheophyta</taxon>
        <taxon>Spermatophyta</taxon>
        <taxon>Magnoliopsida</taxon>
        <taxon>eudicotyledons</taxon>
        <taxon>Gunneridae</taxon>
        <taxon>Pentapetalae</taxon>
        <taxon>asterids</taxon>
        <taxon>lamiids</taxon>
        <taxon>Solanales</taxon>
        <taxon>Solanaceae</taxon>
        <taxon>Solanoideae</taxon>
        <taxon>Solaneae</taxon>
        <taxon>Solanum</taxon>
    </lineage>
</organism>
<dbReference type="Proteomes" id="UP001234989">
    <property type="component" value="Chromosome 12"/>
</dbReference>
<dbReference type="AlphaFoldDB" id="A0AAF1A024"/>
<gene>
    <name evidence="1" type="ORF">MTR67_051361</name>
</gene>
<proteinExistence type="predicted"/>
<evidence type="ECO:0000313" key="2">
    <source>
        <dbReference type="Proteomes" id="UP001234989"/>
    </source>
</evidence>
<protein>
    <submittedName>
        <fullName evidence="1">Uncharacterized protein</fullName>
    </submittedName>
</protein>